<dbReference type="GO" id="GO:0003723">
    <property type="term" value="F:RNA binding"/>
    <property type="evidence" value="ECO:0007669"/>
    <property type="project" value="UniProtKB-UniRule"/>
</dbReference>
<name>A0A5J4UKR1_9EUKA</name>
<comment type="catalytic activity">
    <reaction evidence="7">
        <text>L-threonyl-[protein] + ATP = O-phospho-L-threonyl-[protein] + ADP + H(+)</text>
        <dbReference type="Rhea" id="RHEA:46608"/>
        <dbReference type="Rhea" id="RHEA-COMP:11060"/>
        <dbReference type="Rhea" id="RHEA-COMP:11605"/>
        <dbReference type="ChEBI" id="CHEBI:15378"/>
        <dbReference type="ChEBI" id="CHEBI:30013"/>
        <dbReference type="ChEBI" id="CHEBI:30616"/>
        <dbReference type="ChEBI" id="CHEBI:61977"/>
        <dbReference type="ChEBI" id="CHEBI:456216"/>
        <dbReference type="EC" id="2.7.11.1"/>
    </reaction>
</comment>
<protein>
    <recommendedName>
        <fullName evidence="1">non-specific serine/threonine protein kinase</fullName>
        <ecNumber evidence="1">2.7.11.1</ecNumber>
    </recommendedName>
</protein>
<dbReference type="InterPro" id="IPR012677">
    <property type="entry name" value="Nucleotide-bd_a/b_plait_sf"/>
</dbReference>
<evidence type="ECO:0000313" key="13">
    <source>
        <dbReference type="Proteomes" id="UP000324800"/>
    </source>
</evidence>
<evidence type="ECO:0000256" key="7">
    <source>
        <dbReference type="ARBA" id="ARBA00047899"/>
    </source>
</evidence>
<dbReference type="Pfam" id="PF00076">
    <property type="entry name" value="RRM_1"/>
    <property type="match status" value="1"/>
</dbReference>
<keyword evidence="5 12" id="KW-0418">Kinase</keyword>
<feature type="domain" description="Protein kinase" evidence="10">
    <location>
        <begin position="159"/>
        <end position="396"/>
    </location>
</feature>
<dbReference type="SUPFAM" id="SSF56112">
    <property type="entry name" value="Protein kinase-like (PK-like)"/>
    <property type="match status" value="1"/>
</dbReference>
<sequence>MVQIGLNIIWAYGSISSFQLNKLYKPFGAIDVNMKNSSSGIQKGHAFVKFKSQEEAYIAQQKTNGTNIGDITITVEVQEYQTILVKRSLTNDKQNLTSNRKLSTANSQLNTESKQTVISSTQRKSKGFIPKQIGYTSKSYLQQSSSMNLFDETPQYEDFEIVKKLFGGAMGKTFVVRHKPSGLLYVMKRVDYLDEKDKKMADDEIAQMKLLSSKYTVRLIWTFIKKPDMHVITEYCSRGDLRKLMKELQTLPEAERIERVWEIFAQIVLALSFMHSRKVIHRDIKPENIFIMKDGSARLGDFGLSKIINENDYYAKAAGTKFYFAPEVFMQQKMYYETDIYALGIVIFECLTGIHPFLAQNEEETINNIKNGIFAQLPNWVPTEMKKTIMKMISVV</sequence>
<comment type="catalytic activity">
    <reaction evidence="8">
        <text>L-seryl-[protein] + ATP = O-phospho-L-seryl-[protein] + ADP + H(+)</text>
        <dbReference type="Rhea" id="RHEA:17989"/>
        <dbReference type="Rhea" id="RHEA-COMP:9863"/>
        <dbReference type="Rhea" id="RHEA-COMP:11604"/>
        <dbReference type="ChEBI" id="CHEBI:15378"/>
        <dbReference type="ChEBI" id="CHEBI:29999"/>
        <dbReference type="ChEBI" id="CHEBI:30616"/>
        <dbReference type="ChEBI" id="CHEBI:83421"/>
        <dbReference type="ChEBI" id="CHEBI:456216"/>
        <dbReference type="EC" id="2.7.11.1"/>
    </reaction>
</comment>
<dbReference type="OrthoDB" id="4062651at2759"/>
<evidence type="ECO:0000256" key="3">
    <source>
        <dbReference type="ARBA" id="ARBA00022679"/>
    </source>
</evidence>
<evidence type="ECO:0000256" key="1">
    <source>
        <dbReference type="ARBA" id="ARBA00012513"/>
    </source>
</evidence>
<evidence type="ECO:0000256" key="9">
    <source>
        <dbReference type="PROSITE-ProRule" id="PRU00176"/>
    </source>
</evidence>
<dbReference type="PROSITE" id="PS50011">
    <property type="entry name" value="PROTEIN_KINASE_DOM"/>
    <property type="match status" value="1"/>
</dbReference>
<dbReference type="AlphaFoldDB" id="A0A5J4UKR1"/>
<evidence type="ECO:0000256" key="6">
    <source>
        <dbReference type="ARBA" id="ARBA00022840"/>
    </source>
</evidence>
<keyword evidence="2" id="KW-0723">Serine/threonine-protein kinase</keyword>
<reference evidence="12 13" key="1">
    <citation type="submission" date="2019-03" db="EMBL/GenBank/DDBJ databases">
        <title>Single cell metagenomics reveals metabolic interactions within the superorganism composed of flagellate Streblomastix strix and complex community of Bacteroidetes bacteria on its surface.</title>
        <authorList>
            <person name="Treitli S.C."/>
            <person name="Kolisko M."/>
            <person name="Husnik F."/>
            <person name="Keeling P."/>
            <person name="Hampl V."/>
        </authorList>
    </citation>
    <scope>NUCLEOTIDE SEQUENCE [LARGE SCALE GENOMIC DNA]</scope>
    <source>
        <strain evidence="12">ST1C</strain>
    </source>
</reference>
<proteinExistence type="predicted"/>
<evidence type="ECO:0000256" key="8">
    <source>
        <dbReference type="ARBA" id="ARBA00048679"/>
    </source>
</evidence>
<accession>A0A5J4UKR1</accession>
<evidence type="ECO:0000259" key="10">
    <source>
        <dbReference type="PROSITE" id="PS50011"/>
    </source>
</evidence>
<dbReference type="Gene3D" id="3.30.70.330">
    <property type="match status" value="1"/>
</dbReference>
<gene>
    <name evidence="12" type="ORF">EZS28_033640</name>
</gene>
<dbReference type="CDD" id="cd00590">
    <property type="entry name" value="RRM_SF"/>
    <property type="match status" value="1"/>
</dbReference>
<evidence type="ECO:0000256" key="2">
    <source>
        <dbReference type="ARBA" id="ARBA00022527"/>
    </source>
</evidence>
<dbReference type="GO" id="GO:0005524">
    <property type="term" value="F:ATP binding"/>
    <property type="evidence" value="ECO:0007669"/>
    <property type="project" value="UniProtKB-KW"/>
</dbReference>
<dbReference type="GO" id="GO:0004674">
    <property type="term" value="F:protein serine/threonine kinase activity"/>
    <property type="evidence" value="ECO:0007669"/>
    <property type="project" value="UniProtKB-KW"/>
</dbReference>
<dbReference type="PANTHER" id="PTHR44899:SF7">
    <property type="entry name" value="NIMA-RELATED KINASE"/>
    <property type="match status" value="1"/>
</dbReference>
<dbReference type="PROSITE" id="PS50102">
    <property type="entry name" value="RRM"/>
    <property type="match status" value="1"/>
</dbReference>
<keyword evidence="3" id="KW-0808">Transferase</keyword>
<dbReference type="Proteomes" id="UP000324800">
    <property type="component" value="Unassembled WGS sequence"/>
</dbReference>
<dbReference type="InterPro" id="IPR011009">
    <property type="entry name" value="Kinase-like_dom_sf"/>
</dbReference>
<dbReference type="InterPro" id="IPR000719">
    <property type="entry name" value="Prot_kinase_dom"/>
</dbReference>
<keyword evidence="4" id="KW-0547">Nucleotide-binding</keyword>
<evidence type="ECO:0000259" key="11">
    <source>
        <dbReference type="PROSITE" id="PS50102"/>
    </source>
</evidence>
<dbReference type="InterPro" id="IPR051131">
    <property type="entry name" value="NEK_Ser/Thr_kinase_NIMA"/>
</dbReference>
<evidence type="ECO:0000256" key="4">
    <source>
        <dbReference type="ARBA" id="ARBA00022741"/>
    </source>
</evidence>
<dbReference type="Gene3D" id="1.10.510.10">
    <property type="entry name" value="Transferase(Phosphotransferase) domain 1"/>
    <property type="match status" value="1"/>
</dbReference>
<feature type="domain" description="RRM" evidence="11">
    <location>
        <begin position="1"/>
        <end position="80"/>
    </location>
</feature>
<dbReference type="EC" id="2.7.11.1" evidence="1"/>
<evidence type="ECO:0000313" key="12">
    <source>
        <dbReference type="EMBL" id="KAA6370833.1"/>
    </source>
</evidence>
<evidence type="ECO:0000256" key="5">
    <source>
        <dbReference type="ARBA" id="ARBA00022777"/>
    </source>
</evidence>
<dbReference type="InterPro" id="IPR035979">
    <property type="entry name" value="RBD_domain_sf"/>
</dbReference>
<dbReference type="InterPro" id="IPR008271">
    <property type="entry name" value="Ser/Thr_kinase_AS"/>
</dbReference>
<dbReference type="Pfam" id="PF00069">
    <property type="entry name" value="Pkinase"/>
    <property type="match status" value="1"/>
</dbReference>
<organism evidence="12 13">
    <name type="scientific">Streblomastix strix</name>
    <dbReference type="NCBI Taxonomy" id="222440"/>
    <lineage>
        <taxon>Eukaryota</taxon>
        <taxon>Metamonada</taxon>
        <taxon>Preaxostyla</taxon>
        <taxon>Oxymonadida</taxon>
        <taxon>Streblomastigidae</taxon>
        <taxon>Streblomastix</taxon>
    </lineage>
</organism>
<keyword evidence="6" id="KW-0067">ATP-binding</keyword>
<dbReference type="PANTHER" id="PTHR44899">
    <property type="entry name" value="CAMK FAMILY PROTEIN KINASE"/>
    <property type="match status" value="1"/>
</dbReference>
<dbReference type="EMBL" id="SNRW01015020">
    <property type="protein sequence ID" value="KAA6370833.1"/>
    <property type="molecule type" value="Genomic_DNA"/>
</dbReference>
<dbReference type="SMART" id="SM00220">
    <property type="entry name" value="S_TKc"/>
    <property type="match status" value="1"/>
</dbReference>
<dbReference type="PROSITE" id="PS00108">
    <property type="entry name" value="PROTEIN_KINASE_ST"/>
    <property type="match status" value="1"/>
</dbReference>
<dbReference type="SUPFAM" id="SSF54928">
    <property type="entry name" value="RNA-binding domain, RBD"/>
    <property type="match status" value="1"/>
</dbReference>
<comment type="caution">
    <text evidence="12">The sequence shown here is derived from an EMBL/GenBank/DDBJ whole genome shotgun (WGS) entry which is preliminary data.</text>
</comment>
<keyword evidence="9" id="KW-0694">RNA-binding</keyword>
<dbReference type="InterPro" id="IPR000504">
    <property type="entry name" value="RRM_dom"/>
</dbReference>